<dbReference type="HOGENOM" id="CLU_3186093_0_0_14"/>
<name>A0A0H3DN90_MYCPB</name>
<sequence>METTAKSIDCKELGLSVTTKQQLHKLTLATIWLWDSLFFVFSYFCL</sequence>
<evidence type="ECO:0000313" key="1">
    <source>
        <dbReference type="EMBL" id="ADK86686.1"/>
    </source>
</evidence>
<accession>A0A0H3DN90</accession>
<gene>
    <name evidence="1" type="ordered locus">MPNE_0147</name>
</gene>
<reference evidence="1 2" key="1">
    <citation type="journal article" date="2010" name="Appl. Environ. Microbiol.">
        <title>Targeted chromosomal knockouts in Mycoplasma pneumoniae.</title>
        <authorList>
            <person name="Krishnakumar R."/>
            <person name="Assad-Garcia N."/>
            <person name="Benders G.A."/>
            <person name="Phan Q."/>
            <person name="Montague M.G."/>
            <person name="Glass J.I."/>
        </authorList>
    </citation>
    <scope>NUCLEOTIDE SEQUENCE [LARGE SCALE GENOMIC DNA]</scope>
    <source>
        <strain evidence="2">ATCC 15531 / DSM 22911 / NBRC 14401 / NCTC 10119 / FH</strain>
    </source>
</reference>
<dbReference type="Proteomes" id="UP000007756">
    <property type="component" value="Chromosome"/>
</dbReference>
<organism evidence="1 2">
    <name type="scientific">Mycoplasmoides pneumoniae (strain ATCC 15531 / DSM 23978 / CIP 103766 / NBRC 14401 / NCTC 10119 / FH)</name>
    <name type="common">Mycoplasma pneumoniae</name>
    <dbReference type="NCBI Taxonomy" id="722438"/>
    <lineage>
        <taxon>Bacteria</taxon>
        <taxon>Bacillati</taxon>
        <taxon>Mycoplasmatota</taxon>
        <taxon>Mycoplasmoidales</taxon>
        <taxon>Mycoplasmoidaceae</taxon>
        <taxon>Mycoplasmoides</taxon>
    </lineage>
</organism>
<protein>
    <submittedName>
        <fullName evidence="1">Uncharacterized protein</fullName>
    </submittedName>
</protein>
<dbReference type="PaxDb" id="722438-MPNE_0147"/>
<dbReference type="KEGG" id="mpj:MPNE_0147"/>
<dbReference type="AlphaFoldDB" id="A0A0H3DN90"/>
<proteinExistence type="predicted"/>
<evidence type="ECO:0000313" key="2">
    <source>
        <dbReference type="Proteomes" id="UP000007756"/>
    </source>
</evidence>
<dbReference type="EMBL" id="CP002077">
    <property type="protein sequence ID" value="ADK86686.1"/>
    <property type="molecule type" value="Genomic_DNA"/>
</dbReference>